<evidence type="ECO:0000256" key="2">
    <source>
        <dbReference type="ARBA" id="ARBA00022980"/>
    </source>
</evidence>
<reference evidence="6" key="1">
    <citation type="submission" date="2010-05" db="EMBL/GenBank/DDBJ databases">
        <title>Complete sequence of Staphylothermus hellenicus DSM 12710.</title>
        <authorList>
            <consortium name="US DOE Joint Genome Institute"/>
            <person name="Lucas S."/>
            <person name="Copeland A."/>
            <person name="Lapidus A."/>
            <person name="Cheng J.-F."/>
            <person name="Bruce D."/>
            <person name="Goodwin L."/>
            <person name="Pitluck S."/>
            <person name="Davenport K."/>
            <person name="Detter J.C."/>
            <person name="Han C."/>
            <person name="Tapia R."/>
            <person name="Larimer F."/>
            <person name="Land M."/>
            <person name="Hauser L."/>
            <person name="Kyrpides N."/>
            <person name="Mikhailova N."/>
            <person name="Anderson I.J."/>
            <person name="Woyke T."/>
        </authorList>
    </citation>
    <scope>NUCLEOTIDE SEQUENCE [LARGE SCALE GENOMIC DNA]</scope>
    <source>
        <strain evidence="6">DSM 12710 / JCM 10830 / BK20S6-10-b1 / P8</strain>
    </source>
</reference>
<keyword evidence="3 4" id="KW-0687">Ribonucleoprotein</keyword>
<dbReference type="NCBIfam" id="NF002242">
    <property type="entry name" value="PRK01151.1"/>
    <property type="match status" value="1"/>
</dbReference>
<dbReference type="GeneID" id="9234851"/>
<dbReference type="GO" id="GO:0003735">
    <property type="term" value="F:structural constituent of ribosome"/>
    <property type="evidence" value="ECO:0007669"/>
    <property type="project" value="InterPro"/>
</dbReference>
<evidence type="ECO:0000256" key="1">
    <source>
        <dbReference type="ARBA" id="ARBA00010444"/>
    </source>
</evidence>
<dbReference type="Proteomes" id="UP000002573">
    <property type="component" value="Chromosome"/>
</dbReference>
<dbReference type="PANTHER" id="PTHR10732">
    <property type="entry name" value="40S RIBOSOMAL PROTEIN S17"/>
    <property type="match status" value="1"/>
</dbReference>
<dbReference type="STRING" id="591019.Shell_1560"/>
<keyword evidence="2 4" id="KW-0689">Ribosomal protein</keyword>
<comment type="similarity">
    <text evidence="1 4">Belongs to the eukaryotic ribosomal protein eS17 family.</text>
</comment>
<keyword evidence="6" id="KW-1185">Reference proteome</keyword>
<dbReference type="eggNOG" id="arCOG01885">
    <property type="taxonomic scope" value="Archaea"/>
</dbReference>
<dbReference type="SUPFAM" id="SSF116820">
    <property type="entry name" value="Rps17e-like"/>
    <property type="match status" value="1"/>
</dbReference>
<dbReference type="HOGENOM" id="CLU_176720_0_1_2"/>
<dbReference type="KEGG" id="shc:Shell_1560"/>
<protein>
    <recommendedName>
        <fullName evidence="4">Small ribosomal subunit protein eS17</fullName>
    </recommendedName>
</protein>
<dbReference type="AlphaFoldDB" id="D7DA52"/>
<dbReference type="PANTHER" id="PTHR10732:SF0">
    <property type="entry name" value="40S RIBOSOMAL PROTEIN S17"/>
    <property type="match status" value="1"/>
</dbReference>
<dbReference type="Pfam" id="PF00833">
    <property type="entry name" value="Ribosomal_S17e"/>
    <property type="match status" value="1"/>
</dbReference>
<dbReference type="GO" id="GO:0006412">
    <property type="term" value="P:translation"/>
    <property type="evidence" value="ECO:0007669"/>
    <property type="project" value="UniProtKB-UniRule"/>
</dbReference>
<evidence type="ECO:0000256" key="4">
    <source>
        <dbReference type="HAMAP-Rule" id="MF_00511"/>
    </source>
</evidence>
<dbReference type="HAMAP" id="MF_00511">
    <property type="entry name" value="Ribosomal_eS17"/>
    <property type="match status" value="1"/>
</dbReference>
<sequence>MGKVRTKIVKRTARELLEKYPNLFTRDFEHNKKVVSKLVETRSKKLRNQIAGYITHLVGIKLKRQMKA</sequence>
<dbReference type="RefSeq" id="WP_013143846.1">
    <property type="nucleotide sequence ID" value="NC_014205.1"/>
</dbReference>
<organism evidence="5 6">
    <name type="scientific">Staphylothermus hellenicus (strain DSM 12710 / JCM 10830 / BK20S6-10-b1 / P8)</name>
    <dbReference type="NCBI Taxonomy" id="591019"/>
    <lineage>
        <taxon>Archaea</taxon>
        <taxon>Thermoproteota</taxon>
        <taxon>Thermoprotei</taxon>
        <taxon>Desulfurococcales</taxon>
        <taxon>Desulfurococcaceae</taxon>
        <taxon>Staphylothermus</taxon>
    </lineage>
</organism>
<evidence type="ECO:0000313" key="5">
    <source>
        <dbReference type="EMBL" id="ADI32648.1"/>
    </source>
</evidence>
<name>D7DA52_STAHD</name>
<reference evidence="5 6" key="2">
    <citation type="journal article" date="2011" name="Stand. Genomic Sci.">
        <title>Complete genome sequence of Staphylothermus hellenicus P8.</title>
        <authorList>
            <person name="Anderson I."/>
            <person name="Wirth R."/>
            <person name="Lucas S."/>
            <person name="Copeland A."/>
            <person name="Lapidus A."/>
            <person name="Cheng J.F."/>
            <person name="Goodwin L."/>
            <person name="Pitluck S."/>
            <person name="Davenport K."/>
            <person name="Detter J.C."/>
            <person name="Han C."/>
            <person name="Tapia R."/>
            <person name="Land M."/>
            <person name="Hauser L."/>
            <person name="Pati A."/>
            <person name="Mikhailova N."/>
            <person name="Woyke T."/>
            <person name="Klenk H.P."/>
            <person name="Kyrpides N."/>
            <person name="Ivanova N."/>
        </authorList>
    </citation>
    <scope>NUCLEOTIDE SEQUENCE [LARGE SCALE GENOMIC DNA]</scope>
    <source>
        <strain evidence="6">DSM 12710 / JCM 10830 / BK20S6-10-b1 / P8</strain>
    </source>
</reference>
<dbReference type="InterPro" id="IPR001210">
    <property type="entry name" value="Ribosomal_eS17"/>
</dbReference>
<dbReference type="EMBL" id="CP002051">
    <property type="protein sequence ID" value="ADI32648.1"/>
    <property type="molecule type" value="Genomic_DNA"/>
</dbReference>
<dbReference type="InterPro" id="IPR036401">
    <property type="entry name" value="Ribosomal_eS17_sf"/>
</dbReference>
<proteinExistence type="inferred from homology"/>
<evidence type="ECO:0000256" key="3">
    <source>
        <dbReference type="ARBA" id="ARBA00023274"/>
    </source>
</evidence>
<accession>D7DA52</accession>
<evidence type="ECO:0000313" key="6">
    <source>
        <dbReference type="Proteomes" id="UP000002573"/>
    </source>
</evidence>
<dbReference type="OrthoDB" id="52479at2157"/>
<dbReference type="GO" id="GO:1990904">
    <property type="term" value="C:ribonucleoprotein complex"/>
    <property type="evidence" value="ECO:0007669"/>
    <property type="project" value="UniProtKB-KW"/>
</dbReference>
<dbReference type="Gene3D" id="1.10.60.20">
    <property type="entry name" value="Ribosomal protein S17e-like"/>
    <property type="match status" value="1"/>
</dbReference>
<dbReference type="GO" id="GO:0005840">
    <property type="term" value="C:ribosome"/>
    <property type="evidence" value="ECO:0007669"/>
    <property type="project" value="UniProtKB-KW"/>
</dbReference>
<gene>
    <name evidence="4" type="primary">rps17e</name>
    <name evidence="5" type="ordered locus">Shell_1560</name>
</gene>